<evidence type="ECO:0000313" key="3">
    <source>
        <dbReference type="EMBL" id="WOJ97827.1"/>
    </source>
</evidence>
<evidence type="ECO:0000313" key="4">
    <source>
        <dbReference type="Proteomes" id="UP001626549"/>
    </source>
</evidence>
<feature type="transmembrane region" description="Helical" evidence="1">
    <location>
        <begin position="157"/>
        <end position="176"/>
    </location>
</feature>
<proteinExistence type="predicted"/>
<evidence type="ECO:0000256" key="2">
    <source>
        <dbReference type="SAM" id="SignalP"/>
    </source>
</evidence>
<keyword evidence="2" id="KW-0732">Signal</keyword>
<keyword evidence="1" id="KW-1133">Transmembrane helix</keyword>
<keyword evidence="1" id="KW-0812">Transmembrane</keyword>
<keyword evidence="1" id="KW-0472">Membrane</keyword>
<name>A0ABZ0IE55_9GAMM</name>
<accession>A0ABZ0IE55</accession>
<dbReference type="RefSeq" id="WP_407328874.1">
    <property type="nucleotide sequence ID" value="NZ_CP136865.1"/>
</dbReference>
<dbReference type="Proteomes" id="UP001626549">
    <property type="component" value="Chromosome"/>
</dbReference>
<evidence type="ECO:0000256" key="1">
    <source>
        <dbReference type="SAM" id="Phobius"/>
    </source>
</evidence>
<dbReference type="EMBL" id="CP136865">
    <property type="protein sequence ID" value="WOJ97827.1"/>
    <property type="molecule type" value="Genomic_DNA"/>
</dbReference>
<gene>
    <name evidence="3" type="ORF">R0137_04440</name>
</gene>
<sequence>MKKHIIGAAIALAMSGQALAQDAPTCDDLVWSAQVLSANPDIALSCQGVYARNDELYAKVTIELTRVRGNRLTFRPQHTDGSQGAQRSITVDNSWRANIEGRTYRAGELLPGQELNVYIPEDRFALAVDDGAFDGDEELISIEEATVVAMPKTASPLYAALGAGIAFLGLGFAMTAQRRLRRAKA</sequence>
<keyword evidence="4" id="KW-1185">Reference proteome</keyword>
<feature type="signal peptide" evidence="2">
    <location>
        <begin position="1"/>
        <end position="20"/>
    </location>
</feature>
<protein>
    <recommendedName>
        <fullName evidence="5">Secreted protein</fullName>
    </recommendedName>
</protein>
<organism evidence="3 4">
    <name type="scientific">Congregibacter brevis</name>
    <dbReference type="NCBI Taxonomy" id="3081201"/>
    <lineage>
        <taxon>Bacteria</taxon>
        <taxon>Pseudomonadati</taxon>
        <taxon>Pseudomonadota</taxon>
        <taxon>Gammaproteobacteria</taxon>
        <taxon>Cellvibrionales</taxon>
        <taxon>Halieaceae</taxon>
        <taxon>Congregibacter</taxon>
    </lineage>
</organism>
<feature type="chain" id="PRO_5046723688" description="Secreted protein" evidence="2">
    <location>
        <begin position="21"/>
        <end position="185"/>
    </location>
</feature>
<reference evidence="3 4" key="1">
    <citation type="submission" date="2023-10" db="EMBL/GenBank/DDBJ databases">
        <title>Two novel species belonging to the OM43/NOR5 clade.</title>
        <authorList>
            <person name="Park M."/>
        </authorList>
    </citation>
    <scope>NUCLEOTIDE SEQUENCE [LARGE SCALE GENOMIC DNA]</scope>
    <source>
        <strain evidence="3 4">IMCC45268</strain>
    </source>
</reference>
<evidence type="ECO:0008006" key="5">
    <source>
        <dbReference type="Google" id="ProtNLM"/>
    </source>
</evidence>